<evidence type="ECO:0000259" key="1">
    <source>
        <dbReference type="Pfam" id="PF12680"/>
    </source>
</evidence>
<name>A0A2N7FE03_VIBSP</name>
<feature type="domain" description="SnoaL-like" evidence="1">
    <location>
        <begin position="10"/>
        <end position="107"/>
    </location>
</feature>
<gene>
    <name evidence="2" type="ORF">BCU17_17320</name>
</gene>
<sequence>MSPLIEQTKHLYQIVDQKDVHALMTLLHDDVSFHFSNAEPVVGKPAVEAVNAEFFGSIESMTHTFSGIYVNDDTVACEGQVDYVRLNGSAYTAKFATFLSFKQGLIHQYKIFADVSEL</sequence>
<reference evidence="3" key="1">
    <citation type="submission" date="2016-07" db="EMBL/GenBank/DDBJ databases">
        <title>Nontailed viruses are major unrecognized killers of bacteria in the ocean.</title>
        <authorList>
            <person name="Kauffman K."/>
            <person name="Hussain F."/>
            <person name="Yang J."/>
            <person name="Arevalo P."/>
            <person name="Brown J."/>
            <person name="Cutler M."/>
            <person name="Kelly L."/>
            <person name="Polz M.F."/>
        </authorList>
    </citation>
    <scope>NUCLEOTIDE SEQUENCE [LARGE SCALE GENOMIC DNA]</scope>
    <source>
        <strain evidence="3">10N.261.55.E11</strain>
    </source>
</reference>
<protein>
    <recommendedName>
        <fullName evidence="1">SnoaL-like domain-containing protein</fullName>
    </recommendedName>
</protein>
<proteinExistence type="predicted"/>
<dbReference type="AlphaFoldDB" id="A0A2N7FE03"/>
<dbReference type="Pfam" id="PF12680">
    <property type="entry name" value="SnoaL_2"/>
    <property type="match status" value="1"/>
</dbReference>
<dbReference type="InterPro" id="IPR032710">
    <property type="entry name" value="NTF2-like_dom_sf"/>
</dbReference>
<dbReference type="Proteomes" id="UP000235330">
    <property type="component" value="Unassembled WGS sequence"/>
</dbReference>
<evidence type="ECO:0000313" key="3">
    <source>
        <dbReference type="Proteomes" id="UP000235330"/>
    </source>
</evidence>
<dbReference type="EMBL" id="MCWU01000018">
    <property type="protein sequence ID" value="PMJ67527.1"/>
    <property type="molecule type" value="Genomic_DNA"/>
</dbReference>
<comment type="caution">
    <text evidence="2">The sequence shown here is derived from an EMBL/GenBank/DDBJ whole genome shotgun (WGS) entry which is preliminary data.</text>
</comment>
<dbReference type="Gene3D" id="3.10.450.50">
    <property type="match status" value="1"/>
</dbReference>
<dbReference type="InterPro" id="IPR037401">
    <property type="entry name" value="SnoaL-like"/>
</dbReference>
<accession>A0A2N7FE03</accession>
<evidence type="ECO:0000313" key="2">
    <source>
        <dbReference type="EMBL" id="PMJ67527.1"/>
    </source>
</evidence>
<dbReference type="SUPFAM" id="SSF54427">
    <property type="entry name" value="NTF2-like"/>
    <property type="match status" value="1"/>
</dbReference>
<organism evidence="2 3">
    <name type="scientific">Vibrio splendidus</name>
    <dbReference type="NCBI Taxonomy" id="29497"/>
    <lineage>
        <taxon>Bacteria</taxon>
        <taxon>Pseudomonadati</taxon>
        <taxon>Pseudomonadota</taxon>
        <taxon>Gammaproteobacteria</taxon>
        <taxon>Vibrionales</taxon>
        <taxon>Vibrionaceae</taxon>
        <taxon>Vibrio</taxon>
    </lineage>
</organism>
<dbReference type="RefSeq" id="WP_102516205.1">
    <property type="nucleotide sequence ID" value="NZ_CAWNSM010000018.1"/>
</dbReference>